<dbReference type="InterPro" id="IPR039305">
    <property type="entry name" value="PILS2/6"/>
</dbReference>
<keyword evidence="4 6" id="KW-0472">Membrane</keyword>
<evidence type="ECO:0000256" key="6">
    <source>
        <dbReference type="SAM" id="Phobius"/>
    </source>
</evidence>
<organism evidence="7 8">
    <name type="scientific">Leishmania tarentolae</name>
    <name type="common">Sauroleishmania tarentolae</name>
    <dbReference type="NCBI Taxonomy" id="5689"/>
    <lineage>
        <taxon>Eukaryota</taxon>
        <taxon>Discoba</taxon>
        <taxon>Euglenozoa</taxon>
        <taxon>Kinetoplastea</taxon>
        <taxon>Metakinetoplastina</taxon>
        <taxon>Trypanosomatida</taxon>
        <taxon>Trypanosomatidae</taxon>
        <taxon>Leishmaniinae</taxon>
        <taxon>Leishmania</taxon>
        <taxon>lizard Leishmania</taxon>
    </lineage>
</organism>
<protein>
    <submittedName>
        <fullName evidence="7">Transporter, putative</fullName>
    </submittedName>
</protein>
<comment type="caution">
    <text evidence="7">The sequence shown here is derived from an EMBL/GenBank/DDBJ whole genome shotgun (WGS) entry which is preliminary data.</text>
</comment>
<dbReference type="GO" id="GO:0055085">
    <property type="term" value="P:transmembrane transport"/>
    <property type="evidence" value="ECO:0007669"/>
    <property type="project" value="InterPro"/>
</dbReference>
<sequence>MGSLHLDVVLITAETVGKILLCTLAGLFVSRYFSSPKETLVGLSYLSERVFLPCLLFANLCVHVTWEKLSKLYWAPLFALVSMGISLLLSALARSVLTRDYHFMVILGSSFQSGVTFPLTVLLNLKGIEWITGDAIVEAQSYIFLYSVVCSIGLWALGDPMIAYAKMKEVDSEDADDEELVGRGSPRNRGVVTDSEAERTEDAQSSPRTVAVGQSAHATAHAQLGWYRPAHASDTPIMLPPGSPSIALNAEMRISALTVTPRNNLFKHLGRSALKSIQIPRLITSIIAVVISLTPPLQQLARSPFGEPFVGGIALMSKGAIPLYLVLLSFSIAASRANDDPVSPRKREQMTVSSPITVSPEPTNADGTILDASAFSPSMGAKSLLDRINSKVQPQILFTCCTVVIRLVITPCICFLVLHILAKTSLIPNEKPFLFSILVAIISPTTINSTRICTMRQYHARDYSHMMFFMHLSSIITSFVWLFCILLYLSD</sequence>
<keyword evidence="2 6" id="KW-0812">Transmembrane</keyword>
<feature type="transmembrane region" description="Helical" evidence="6">
    <location>
        <begin position="309"/>
        <end position="330"/>
    </location>
</feature>
<dbReference type="GO" id="GO:0016020">
    <property type="term" value="C:membrane"/>
    <property type="evidence" value="ECO:0007669"/>
    <property type="project" value="UniProtKB-SubCell"/>
</dbReference>
<evidence type="ECO:0000256" key="4">
    <source>
        <dbReference type="ARBA" id="ARBA00023136"/>
    </source>
</evidence>
<accession>A0A640KEF2</accession>
<feature type="transmembrane region" description="Helical" evidence="6">
    <location>
        <begin position="279"/>
        <end position="297"/>
    </location>
</feature>
<evidence type="ECO:0000256" key="2">
    <source>
        <dbReference type="ARBA" id="ARBA00022692"/>
    </source>
</evidence>
<feature type="transmembrane region" description="Helical" evidence="6">
    <location>
        <begin position="396"/>
        <end position="421"/>
    </location>
</feature>
<dbReference type="InterPro" id="IPR004776">
    <property type="entry name" value="Mem_transp_PIN-like"/>
</dbReference>
<feature type="region of interest" description="Disordered" evidence="5">
    <location>
        <begin position="175"/>
        <end position="210"/>
    </location>
</feature>
<evidence type="ECO:0000256" key="5">
    <source>
        <dbReference type="SAM" id="MobiDB-lite"/>
    </source>
</evidence>
<feature type="transmembrane region" description="Helical" evidence="6">
    <location>
        <begin position="6"/>
        <end position="29"/>
    </location>
</feature>
<dbReference type="AlphaFoldDB" id="A0A640KEF2"/>
<keyword evidence="3 6" id="KW-1133">Transmembrane helix</keyword>
<feature type="transmembrane region" description="Helical" evidence="6">
    <location>
        <begin position="50"/>
        <end position="66"/>
    </location>
</feature>
<reference evidence="7" key="1">
    <citation type="submission" date="2019-11" db="EMBL/GenBank/DDBJ databases">
        <title>Leishmania tarentolae CDS.</title>
        <authorList>
            <person name="Goto Y."/>
            <person name="Yamagishi J."/>
        </authorList>
    </citation>
    <scope>NUCLEOTIDE SEQUENCE [LARGE SCALE GENOMIC DNA]</scope>
    <source>
        <strain evidence="7">Parrot Tar II</strain>
    </source>
</reference>
<dbReference type="OrthoDB" id="191139at2759"/>
<evidence type="ECO:0000313" key="8">
    <source>
        <dbReference type="Proteomes" id="UP000419144"/>
    </source>
</evidence>
<dbReference type="EMBL" id="BLBS01000024">
    <property type="protein sequence ID" value="GET87963.1"/>
    <property type="molecule type" value="Genomic_DNA"/>
</dbReference>
<dbReference type="PANTHER" id="PTHR31419">
    <property type="entry name" value="PROTEIN PIN-LIKES 2"/>
    <property type="match status" value="1"/>
</dbReference>
<feature type="compositionally biased region" description="Basic and acidic residues" evidence="5">
    <location>
        <begin position="337"/>
        <end position="349"/>
    </location>
</feature>
<feature type="transmembrane region" description="Helical" evidence="6">
    <location>
        <begin position="72"/>
        <end position="89"/>
    </location>
</feature>
<feature type="transmembrane region" description="Helical" evidence="6">
    <location>
        <begin position="141"/>
        <end position="158"/>
    </location>
</feature>
<keyword evidence="8" id="KW-1185">Reference proteome</keyword>
<evidence type="ECO:0000256" key="3">
    <source>
        <dbReference type="ARBA" id="ARBA00022989"/>
    </source>
</evidence>
<feature type="transmembrane region" description="Helical" evidence="6">
    <location>
        <begin position="433"/>
        <end position="454"/>
    </location>
</feature>
<dbReference type="VEuPathDB" id="TriTrypDB:LtaPh_1907300"/>
<comment type="subcellular location">
    <subcellularLocation>
        <location evidence="1">Membrane</location>
        <topology evidence="1">Multi-pass membrane protein</topology>
    </subcellularLocation>
</comment>
<dbReference type="Proteomes" id="UP000419144">
    <property type="component" value="Unassembled WGS sequence"/>
</dbReference>
<evidence type="ECO:0000256" key="1">
    <source>
        <dbReference type="ARBA" id="ARBA00004141"/>
    </source>
</evidence>
<proteinExistence type="predicted"/>
<feature type="region of interest" description="Disordered" evidence="5">
    <location>
        <begin position="337"/>
        <end position="357"/>
    </location>
</feature>
<evidence type="ECO:0000313" key="7">
    <source>
        <dbReference type="EMBL" id="GET87963.1"/>
    </source>
</evidence>
<name>A0A640KEF2_LEITA</name>
<feature type="transmembrane region" description="Helical" evidence="6">
    <location>
        <begin position="101"/>
        <end position="121"/>
    </location>
</feature>
<feature type="transmembrane region" description="Helical" evidence="6">
    <location>
        <begin position="466"/>
        <end position="489"/>
    </location>
</feature>
<dbReference type="PANTHER" id="PTHR31419:SF1">
    <property type="entry name" value="PROTEIN PIN-LIKES 6"/>
    <property type="match status" value="1"/>
</dbReference>
<gene>
    <name evidence="7" type="ORF">LtaPh_1907300</name>
</gene>
<dbReference type="Pfam" id="PF03547">
    <property type="entry name" value="Mem_trans"/>
    <property type="match status" value="1"/>
</dbReference>